<feature type="compositionally biased region" description="Pro residues" evidence="1">
    <location>
        <begin position="1"/>
        <end position="24"/>
    </location>
</feature>
<feature type="compositionally biased region" description="Low complexity" evidence="1">
    <location>
        <begin position="129"/>
        <end position="142"/>
    </location>
</feature>
<feature type="region of interest" description="Disordered" evidence="1">
    <location>
        <begin position="1"/>
        <end position="49"/>
    </location>
</feature>
<keyword evidence="2" id="KW-0812">Transmembrane</keyword>
<proteinExistence type="predicted"/>
<dbReference type="EMBL" id="BAAAPE010000002">
    <property type="protein sequence ID" value="GAA2066775.1"/>
    <property type="molecule type" value="Genomic_DNA"/>
</dbReference>
<name>A0ABN2VN54_9ACTN</name>
<protein>
    <recommendedName>
        <fullName evidence="5">Septum formation-related domain-containing protein</fullName>
    </recommendedName>
</protein>
<evidence type="ECO:0000256" key="2">
    <source>
        <dbReference type="SAM" id="Phobius"/>
    </source>
</evidence>
<organism evidence="3 4">
    <name type="scientific">Streptomyces albiaxialis</name>
    <dbReference type="NCBI Taxonomy" id="329523"/>
    <lineage>
        <taxon>Bacteria</taxon>
        <taxon>Bacillati</taxon>
        <taxon>Actinomycetota</taxon>
        <taxon>Actinomycetes</taxon>
        <taxon>Kitasatosporales</taxon>
        <taxon>Streptomycetaceae</taxon>
        <taxon>Streptomyces</taxon>
    </lineage>
</organism>
<feature type="compositionally biased region" description="Gly residues" evidence="1">
    <location>
        <begin position="25"/>
        <end position="39"/>
    </location>
</feature>
<sequence>MTMPPSGQPPSSTWPPGSPPPGGFGPPGSGSFGPPGQGGWPPPASGDGPRKGRIVAGAVVFAVLALSLVTAGALFLAGGDGEGRTANEGPAVGGSSAESAPDGREPDSPAPGVPAPDGSAPGPKESPAPDGTPTGTPVPDGDGVSGIVLPSFLLRTGDCYDRSDKGEGQVETRDCATAHDAEVVARKRIRGSFDKDAEVAEKAEALCRSVLRTKAGRQPGGTVGGSLVSYPKAKGVNAGLDRVTCSLTAGKGKKLHKPLR</sequence>
<evidence type="ECO:0008006" key="5">
    <source>
        <dbReference type="Google" id="ProtNLM"/>
    </source>
</evidence>
<keyword evidence="2" id="KW-0472">Membrane</keyword>
<reference evidence="3 4" key="1">
    <citation type="journal article" date="2019" name="Int. J. Syst. Evol. Microbiol.">
        <title>The Global Catalogue of Microorganisms (GCM) 10K type strain sequencing project: providing services to taxonomists for standard genome sequencing and annotation.</title>
        <authorList>
            <consortium name="The Broad Institute Genomics Platform"/>
            <consortium name="The Broad Institute Genome Sequencing Center for Infectious Disease"/>
            <person name="Wu L."/>
            <person name="Ma J."/>
        </authorList>
    </citation>
    <scope>NUCLEOTIDE SEQUENCE [LARGE SCALE GENOMIC DNA]</scope>
    <source>
        <strain evidence="3 4">JCM 15478</strain>
    </source>
</reference>
<keyword evidence="4" id="KW-1185">Reference proteome</keyword>
<comment type="caution">
    <text evidence="3">The sequence shown here is derived from an EMBL/GenBank/DDBJ whole genome shotgun (WGS) entry which is preliminary data.</text>
</comment>
<gene>
    <name evidence="3" type="ORF">GCM10009801_13550</name>
</gene>
<evidence type="ECO:0000256" key="1">
    <source>
        <dbReference type="SAM" id="MobiDB-lite"/>
    </source>
</evidence>
<feature type="transmembrane region" description="Helical" evidence="2">
    <location>
        <begin position="54"/>
        <end position="77"/>
    </location>
</feature>
<feature type="region of interest" description="Disordered" evidence="1">
    <location>
        <begin position="81"/>
        <end position="147"/>
    </location>
</feature>
<evidence type="ECO:0000313" key="4">
    <source>
        <dbReference type="Proteomes" id="UP001500016"/>
    </source>
</evidence>
<evidence type="ECO:0000313" key="3">
    <source>
        <dbReference type="EMBL" id="GAA2066775.1"/>
    </source>
</evidence>
<keyword evidence="2" id="KW-1133">Transmembrane helix</keyword>
<accession>A0ABN2VN54</accession>
<dbReference type="Proteomes" id="UP001500016">
    <property type="component" value="Unassembled WGS sequence"/>
</dbReference>